<dbReference type="Pfam" id="PF25539">
    <property type="entry name" value="Bestrophin_2"/>
    <property type="match status" value="1"/>
</dbReference>
<dbReference type="Proteomes" id="UP000243719">
    <property type="component" value="Unassembled WGS sequence"/>
</dbReference>
<feature type="transmembrane region" description="Helical" evidence="9">
    <location>
        <begin position="12"/>
        <end position="38"/>
    </location>
</feature>
<dbReference type="PANTHER" id="PTHR33281:SF19">
    <property type="entry name" value="VOLTAGE-DEPENDENT ANION CHANNEL-FORMING PROTEIN YNEE"/>
    <property type="match status" value="1"/>
</dbReference>
<keyword evidence="11" id="KW-1185">Reference proteome</keyword>
<keyword evidence="6" id="KW-0406">Ion transport</keyword>
<evidence type="ECO:0000313" key="11">
    <source>
        <dbReference type="Proteomes" id="UP000243719"/>
    </source>
</evidence>
<dbReference type="PANTHER" id="PTHR33281">
    <property type="entry name" value="UPF0187 PROTEIN YNEE"/>
    <property type="match status" value="1"/>
</dbReference>
<evidence type="ECO:0000256" key="8">
    <source>
        <dbReference type="ARBA" id="ARBA00034708"/>
    </source>
</evidence>
<gene>
    <name evidence="10" type="ORF">SAMN05216551_114140</name>
</gene>
<dbReference type="GO" id="GO:0005254">
    <property type="term" value="F:chloride channel activity"/>
    <property type="evidence" value="ECO:0007669"/>
    <property type="project" value="InterPro"/>
</dbReference>
<organism evidence="10 11">
    <name type="scientific">Chitinasiproducens palmae</name>
    <dbReference type="NCBI Taxonomy" id="1770053"/>
    <lineage>
        <taxon>Bacteria</taxon>
        <taxon>Pseudomonadati</taxon>
        <taxon>Pseudomonadota</taxon>
        <taxon>Betaproteobacteria</taxon>
        <taxon>Burkholderiales</taxon>
        <taxon>Burkholderiaceae</taxon>
        <taxon>Chitinasiproducens</taxon>
    </lineage>
</organism>
<evidence type="ECO:0000313" key="10">
    <source>
        <dbReference type="EMBL" id="SDV51039.1"/>
    </source>
</evidence>
<keyword evidence="3" id="KW-1003">Cell membrane</keyword>
<evidence type="ECO:0000256" key="2">
    <source>
        <dbReference type="ARBA" id="ARBA00022448"/>
    </source>
</evidence>
<sequence length="307" mass="34508">MIVRPRLNWFRMLFVWHGSVVGNILPPLGFILLISLAATLGRQRYEALHLHLNPVPFSLIGVALAIFVSFRNTASYERFWEARKQWGQLLNHSRDLVRLASVLPGLAYGDPALQRFVANLIAFTHALKHQLRRTDPADEMRRLLGQPASDALLARHYRPAHLLRVLNADLMAWHREGRLSDMFAVSVQRHLDGLSEILGSCERISSTPIPYAYHVLLHRTVYFYCALLPFGLVDSIGWATPVISVFIAYTFMALDAIASQLEDPFGNEPNDLALAALATNIERTVLETVDAPDLPPLPEVGHGYHLN</sequence>
<evidence type="ECO:0000256" key="9">
    <source>
        <dbReference type="SAM" id="Phobius"/>
    </source>
</evidence>
<proteinExistence type="inferred from homology"/>
<evidence type="ECO:0000256" key="4">
    <source>
        <dbReference type="ARBA" id="ARBA00022692"/>
    </source>
</evidence>
<dbReference type="EMBL" id="FNLO01000014">
    <property type="protein sequence ID" value="SDV51039.1"/>
    <property type="molecule type" value="Genomic_DNA"/>
</dbReference>
<evidence type="ECO:0000256" key="1">
    <source>
        <dbReference type="ARBA" id="ARBA00004651"/>
    </source>
</evidence>
<dbReference type="RefSeq" id="WP_091912430.1">
    <property type="nucleotide sequence ID" value="NZ_FNLO01000014.1"/>
</dbReference>
<evidence type="ECO:0000256" key="3">
    <source>
        <dbReference type="ARBA" id="ARBA00022475"/>
    </source>
</evidence>
<feature type="transmembrane region" description="Helical" evidence="9">
    <location>
        <begin position="211"/>
        <end position="232"/>
    </location>
</feature>
<feature type="transmembrane region" description="Helical" evidence="9">
    <location>
        <begin position="50"/>
        <end position="70"/>
    </location>
</feature>
<reference evidence="11" key="1">
    <citation type="submission" date="2016-09" db="EMBL/GenBank/DDBJ databases">
        <authorList>
            <person name="Varghese N."/>
            <person name="Submissions S."/>
        </authorList>
    </citation>
    <scope>NUCLEOTIDE SEQUENCE [LARGE SCALE GENOMIC DNA]</scope>
    <source>
        <strain evidence="11">JS23</strain>
    </source>
</reference>
<evidence type="ECO:0000256" key="5">
    <source>
        <dbReference type="ARBA" id="ARBA00022989"/>
    </source>
</evidence>
<keyword evidence="7 9" id="KW-0472">Membrane</keyword>
<dbReference type="GO" id="GO:0005886">
    <property type="term" value="C:plasma membrane"/>
    <property type="evidence" value="ECO:0007669"/>
    <property type="project" value="UniProtKB-SubCell"/>
</dbReference>
<evidence type="ECO:0000256" key="7">
    <source>
        <dbReference type="ARBA" id="ARBA00023136"/>
    </source>
</evidence>
<comment type="subcellular location">
    <subcellularLocation>
        <location evidence="1">Cell membrane</location>
        <topology evidence="1">Multi-pass membrane protein</topology>
    </subcellularLocation>
</comment>
<keyword evidence="2" id="KW-0813">Transport</keyword>
<evidence type="ECO:0000256" key="6">
    <source>
        <dbReference type="ARBA" id="ARBA00023065"/>
    </source>
</evidence>
<keyword evidence="4 9" id="KW-0812">Transmembrane</keyword>
<protein>
    <submittedName>
        <fullName evidence="10">Putative membrane protein</fullName>
    </submittedName>
</protein>
<accession>A0A1H2PWV2</accession>
<name>A0A1H2PWV2_9BURK</name>
<dbReference type="OrthoDB" id="445589at2"/>
<dbReference type="InterPro" id="IPR044669">
    <property type="entry name" value="YneE/VCCN1/2-like"/>
</dbReference>
<comment type="similarity">
    <text evidence="8">Belongs to the anion channel-forming bestrophin (TC 1.A.46) family.</text>
</comment>
<dbReference type="AlphaFoldDB" id="A0A1H2PWV2"/>
<keyword evidence="5 9" id="KW-1133">Transmembrane helix</keyword>